<dbReference type="OrthoDB" id="10260017at2759"/>
<dbReference type="EMBL" id="CDMC01000013">
    <property type="protein sequence ID" value="CEL09325.1"/>
    <property type="molecule type" value="Genomic_DNA"/>
</dbReference>
<dbReference type="SUPFAM" id="SSF54001">
    <property type="entry name" value="Cysteine proteinases"/>
    <property type="match status" value="1"/>
</dbReference>
<evidence type="ECO:0000313" key="1">
    <source>
        <dbReference type="EMBL" id="CEL09325.1"/>
    </source>
</evidence>
<evidence type="ECO:0000313" key="2">
    <source>
        <dbReference type="Proteomes" id="UP000054771"/>
    </source>
</evidence>
<accession>A0A0U5GE33</accession>
<proteinExistence type="predicted"/>
<dbReference type="InterPro" id="IPR053710">
    <property type="entry name" value="Arylamine_NAT_domain_sf"/>
</dbReference>
<sequence length="185" mass="20642">MVNIVQLPSGNQYQINAAFGGDGPTSPLQLASGRVVPNLGTREVRLVYGNIGKQSRLEQKLWTYQSCNEPEKDWNACYCFGEIEFFHDDFEVMKLTSWEAFEKGNIWVVNLLRGGEVEGLSLKDGELGNETGGAISIIGKVMFVNDVVKLSLDGKTRVIDSFRSKSERLRGLKKWSLIPIRLTIG</sequence>
<dbReference type="STRING" id="454130.A0A0U5GE33"/>
<keyword evidence="2" id="KW-1185">Reference proteome</keyword>
<dbReference type="Gene3D" id="3.30.2140.20">
    <property type="match status" value="1"/>
</dbReference>
<organism evidence="1 2">
    <name type="scientific">Aspergillus calidoustus</name>
    <dbReference type="NCBI Taxonomy" id="454130"/>
    <lineage>
        <taxon>Eukaryota</taxon>
        <taxon>Fungi</taxon>
        <taxon>Dikarya</taxon>
        <taxon>Ascomycota</taxon>
        <taxon>Pezizomycotina</taxon>
        <taxon>Eurotiomycetes</taxon>
        <taxon>Eurotiomycetidae</taxon>
        <taxon>Eurotiales</taxon>
        <taxon>Aspergillaceae</taxon>
        <taxon>Aspergillus</taxon>
        <taxon>Aspergillus subgen. Nidulantes</taxon>
    </lineage>
</organism>
<dbReference type="Proteomes" id="UP000054771">
    <property type="component" value="Unassembled WGS sequence"/>
</dbReference>
<dbReference type="InterPro" id="IPR038765">
    <property type="entry name" value="Papain-like_cys_pep_sf"/>
</dbReference>
<dbReference type="AlphaFoldDB" id="A0A0U5GE33"/>
<gene>
    <name evidence="1" type="ORF">ASPCAL12463</name>
</gene>
<name>A0A0U5GE33_ASPCI</name>
<reference evidence="2" key="1">
    <citation type="journal article" date="2016" name="Genome Announc.">
        <title>Draft genome sequences of fungus Aspergillus calidoustus.</title>
        <authorList>
            <person name="Horn F."/>
            <person name="Linde J."/>
            <person name="Mattern D.J."/>
            <person name="Walther G."/>
            <person name="Guthke R."/>
            <person name="Scherlach K."/>
            <person name="Martin K."/>
            <person name="Brakhage A.A."/>
            <person name="Petzke L."/>
            <person name="Valiante V."/>
        </authorList>
    </citation>
    <scope>NUCLEOTIDE SEQUENCE [LARGE SCALE GENOMIC DNA]</scope>
    <source>
        <strain evidence="2">SF006504</strain>
    </source>
</reference>
<protein>
    <submittedName>
        <fullName evidence="1">Uncharacterized protein</fullName>
    </submittedName>
</protein>